<organism evidence="1 2">
    <name type="scientific">Cryptosporangium arvum DSM 44712</name>
    <dbReference type="NCBI Taxonomy" id="927661"/>
    <lineage>
        <taxon>Bacteria</taxon>
        <taxon>Bacillati</taxon>
        <taxon>Actinomycetota</taxon>
        <taxon>Actinomycetes</taxon>
        <taxon>Cryptosporangiales</taxon>
        <taxon>Cryptosporangiaceae</taxon>
        <taxon>Cryptosporangium</taxon>
    </lineage>
</organism>
<protein>
    <submittedName>
        <fullName evidence="1">Uncharacterized protein</fullName>
    </submittedName>
</protein>
<name>A0A010ZTG0_9ACTN</name>
<dbReference type="AlphaFoldDB" id="A0A010ZTG0"/>
<evidence type="ECO:0000313" key="2">
    <source>
        <dbReference type="Proteomes" id="UP000021053"/>
    </source>
</evidence>
<accession>A0A010ZTG0</accession>
<dbReference type="Proteomes" id="UP000021053">
    <property type="component" value="Unassembled WGS sequence"/>
</dbReference>
<sequence>MISEQPAPTRAEVDAWFTGVLDGSRTRDAADQWAATWLHSPTAIDDEVIWSAIGLLGGIDLESGPDGSLLHDDDQVRQWQSEFRRRCAASPTAEN</sequence>
<dbReference type="RefSeq" id="WP_035851507.1">
    <property type="nucleotide sequence ID" value="NZ_KK073874.1"/>
</dbReference>
<reference evidence="1 2" key="1">
    <citation type="submission" date="2013-07" db="EMBL/GenBank/DDBJ databases">
        <authorList>
            <consortium name="DOE Joint Genome Institute"/>
            <person name="Eisen J."/>
            <person name="Huntemann M."/>
            <person name="Han J."/>
            <person name="Chen A."/>
            <person name="Kyrpides N."/>
            <person name="Mavromatis K."/>
            <person name="Markowitz V."/>
            <person name="Palaniappan K."/>
            <person name="Ivanova N."/>
            <person name="Schaumberg A."/>
            <person name="Pati A."/>
            <person name="Liolios K."/>
            <person name="Nordberg H.P."/>
            <person name="Cantor M.N."/>
            <person name="Hua S.X."/>
            <person name="Woyke T."/>
        </authorList>
    </citation>
    <scope>NUCLEOTIDE SEQUENCE [LARGE SCALE GENOMIC DNA]</scope>
    <source>
        <strain evidence="1 2">DSM 44712</strain>
    </source>
</reference>
<dbReference type="EMBL" id="JFBT01000001">
    <property type="protein sequence ID" value="EXG81994.1"/>
    <property type="molecule type" value="Genomic_DNA"/>
</dbReference>
<keyword evidence="2" id="KW-1185">Reference proteome</keyword>
<comment type="caution">
    <text evidence="1">The sequence shown here is derived from an EMBL/GenBank/DDBJ whole genome shotgun (WGS) entry which is preliminary data.</text>
</comment>
<gene>
    <name evidence="1" type="ORF">CryarDRAFT_3123</name>
</gene>
<dbReference type="HOGENOM" id="CLU_177682_0_0_11"/>
<proteinExistence type="predicted"/>
<evidence type="ECO:0000313" key="1">
    <source>
        <dbReference type="EMBL" id="EXG81994.1"/>
    </source>
</evidence>